<dbReference type="GO" id="GO:0005886">
    <property type="term" value="C:plasma membrane"/>
    <property type="evidence" value="ECO:0007669"/>
    <property type="project" value="UniProtKB-SubCell"/>
</dbReference>
<evidence type="ECO:0000256" key="15">
    <source>
        <dbReference type="ARBA" id="ARBA00023136"/>
    </source>
</evidence>
<keyword evidence="11 18" id="KW-0812">Transmembrane</keyword>
<evidence type="ECO:0000256" key="13">
    <source>
        <dbReference type="ARBA" id="ARBA00022989"/>
    </source>
</evidence>
<feature type="transmembrane region" description="Helical" evidence="19">
    <location>
        <begin position="81"/>
        <end position="99"/>
    </location>
</feature>
<evidence type="ECO:0000256" key="16">
    <source>
        <dbReference type="ARBA" id="ARBA00023209"/>
    </source>
</evidence>
<evidence type="ECO:0000256" key="18">
    <source>
        <dbReference type="RuleBase" id="RU003938"/>
    </source>
</evidence>
<evidence type="ECO:0000256" key="6">
    <source>
        <dbReference type="ARBA" id="ARBA00012487"/>
    </source>
</evidence>
<evidence type="ECO:0000256" key="1">
    <source>
        <dbReference type="ARBA" id="ARBA00001698"/>
    </source>
</evidence>
<dbReference type="PANTHER" id="PTHR46382:SF1">
    <property type="entry name" value="PHOSPHATIDATE CYTIDYLYLTRANSFERASE"/>
    <property type="match status" value="1"/>
</dbReference>
<evidence type="ECO:0000256" key="3">
    <source>
        <dbReference type="ARBA" id="ARBA00005119"/>
    </source>
</evidence>
<keyword evidence="14" id="KW-0443">Lipid metabolism</keyword>
<evidence type="ECO:0000256" key="9">
    <source>
        <dbReference type="ARBA" id="ARBA00022516"/>
    </source>
</evidence>
<feature type="transmembrane region" description="Helical" evidence="19">
    <location>
        <begin position="264"/>
        <end position="281"/>
    </location>
</feature>
<dbReference type="eggNOG" id="COG4589">
    <property type="taxonomic scope" value="Bacteria"/>
</dbReference>
<feature type="transmembrane region" description="Helical" evidence="19">
    <location>
        <begin position="56"/>
        <end position="75"/>
    </location>
</feature>
<feature type="transmembrane region" description="Helical" evidence="19">
    <location>
        <begin position="7"/>
        <end position="24"/>
    </location>
</feature>
<dbReference type="UniPathway" id="UPA00557">
    <property type="reaction ID" value="UER00614"/>
</dbReference>
<dbReference type="HOGENOM" id="CLU_037294_3_1_0"/>
<comment type="pathway">
    <text evidence="4">Lipid metabolism.</text>
</comment>
<reference evidence="20 21" key="1">
    <citation type="journal article" date="2014" name="Genome Announc.">
        <title>Genome Sequence and Methylome of Soil Bacterium Gemmatirosa kalamazoonensis KBS708T, a Member of the Rarely Cultivated Gemmatimonadetes Phylum.</title>
        <authorList>
            <person name="Debruyn J.M."/>
            <person name="Radosevich M."/>
            <person name="Wommack K.E."/>
            <person name="Polson S.W."/>
            <person name="Hauser L.J."/>
            <person name="Fawaz M.N."/>
            <person name="Korlach J."/>
            <person name="Tsai Y.C."/>
        </authorList>
    </citation>
    <scope>NUCLEOTIDE SEQUENCE [LARGE SCALE GENOMIC DNA]</scope>
    <source>
        <strain evidence="20 21">KBS708</strain>
    </source>
</reference>
<evidence type="ECO:0000256" key="10">
    <source>
        <dbReference type="ARBA" id="ARBA00022679"/>
    </source>
</evidence>
<evidence type="ECO:0000256" key="8">
    <source>
        <dbReference type="ARBA" id="ARBA00022475"/>
    </source>
</evidence>
<feature type="transmembrane region" description="Helical" evidence="19">
    <location>
        <begin position="111"/>
        <end position="130"/>
    </location>
</feature>
<dbReference type="GO" id="GO:0004605">
    <property type="term" value="F:phosphatidate cytidylyltransferase activity"/>
    <property type="evidence" value="ECO:0007669"/>
    <property type="project" value="UniProtKB-EC"/>
</dbReference>
<dbReference type="EMBL" id="CP007128">
    <property type="protein sequence ID" value="AHG90944.1"/>
    <property type="molecule type" value="Genomic_DNA"/>
</dbReference>
<dbReference type="STRING" id="861299.J421_3407"/>
<evidence type="ECO:0000256" key="12">
    <source>
        <dbReference type="ARBA" id="ARBA00022695"/>
    </source>
</evidence>
<dbReference type="InParanoid" id="W0RIL5"/>
<comment type="subcellular location">
    <subcellularLocation>
        <location evidence="2">Cell membrane</location>
        <topology evidence="2">Multi-pass membrane protein</topology>
    </subcellularLocation>
</comment>
<protein>
    <recommendedName>
        <fullName evidence="7 18">Phosphatidate cytidylyltransferase</fullName>
        <ecNumber evidence="6 18">2.7.7.41</ecNumber>
    </recommendedName>
</protein>
<dbReference type="AlphaFoldDB" id="W0RIL5"/>
<dbReference type="KEGG" id="gba:J421_3407"/>
<feature type="transmembrane region" description="Helical" evidence="19">
    <location>
        <begin position="185"/>
        <end position="205"/>
    </location>
</feature>
<dbReference type="InterPro" id="IPR000374">
    <property type="entry name" value="PC_trans"/>
</dbReference>
<dbReference type="EC" id="2.7.7.41" evidence="6 18"/>
<dbReference type="GO" id="GO:0016024">
    <property type="term" value="P:CDP-diacylglycerol biosynthetic process"/>
    <property type="evidence" value="ECO:0007669"/>
    <property type="project" value="UniProtKB-UniPathway"/>
</dbReference>
<keyword evidence="8" id="KW-1003">Cell membrane</keyword>
<keyword evidence="15 19" id="KW-0472">Membrane</keyword>
<comment type="catalytic activity">
    <reaction evidence="1 18">
        <text>a 1,2-diacyl-sn-glycero-3-phosphate + CTP + H(+) = a CDP-1,2-diacyl-sn-glycerol + diphosphate</text>
        <dbReference type="Rhea" id="RHEA:16229"/>
        <dbReference type="ChEBI" id="CHEBI:15378"/>
        <dbReference type="ChEBI" id="CHEBI:33019"/>
        <dbReference type="ChEBI" id="CHEBI:37563"/>
        <dbReference type="ChEBI" id="CHEBI:58332"/>
        <dbReference type="ChEBI" id="CHEBI:58608"/>
        <dbReference type="EC" id="2.7.7.41"/>
    </reaction>
</comment>
<keyword evidence="9" id="KW-0444">Lipid biosynthesis</keyword>
<keyword evidence="10 18" id="KW-0808">Transferase</keyword>
<keyword evidence="16" id="KW-0594">Phospholipid biosynthesis</keyword>
<dbReference type="Proteomes" id="UP000019151">
    <property type="component" value="Chromosome"/>
</dbReference>
<keyword evidence="12 18" id="KW-0548">Nucleotidyltransferase</keyword>
<evidence type="ECO:0000313" key="20">
    <source>
        <dbReference type="EMBL" id="AHG90944.1"/>
    </source>
</evidence>
<dbReference type="PROSITE" id="PS01315">
    <property type="entry name" value="CDS"/>
    <property type="match status" value="1"/>
</dbReference>
<evidence type="ECO:0000256" key="19">
    <source>
        <dbReference type="SAM" id="Phobius"/>
    </source>
</evidence>
<dbReference type="OrthoDB" id="9799199at2"/>
<dbReference type="Pfam" id="PF01148">
    <property type="entry name" value="CTP_transf_1"/>
    <property type="match status" value="1"/>
</dbReference>
<evidence type="ECO:0000256" key="11">
    <source>
        <dbReference type="ARBA" id="ARBA00022692"/>
    </source>
</evidence>
<comment type="similarity">
    <text evidence="5 18">Belongs to the CDS family.</text>
</comment>
<gene>
    <name evidence="20" type="ORF">J421_3407</name>
</gene>
<evidence type="ECO:0000256" key="7">
    <source>
        <dbReference type="ARBA" id="ARBA00019373"/>
    </source>
</evidence>
<sequence>MSELARRIAFAVVAAPLAIAVVWFGDAALATLLGIVAALGAWEFYRIAAAGGTQPLAGAGIVAAAILPLLVHAHYRAVFTTPTVVGVLFALGVLAAAIWRRGVTGKPLGATAATVFGVLYVAVPLCYGYALRYHDYAVGRAAGTAVIMLPVLLTWASDIGAYAVGRMIGRRKLIPSVSPGKTVEGALGALVATVLVALLYERFVLRPYAQLAMAPWWAAAFGLVISVAAQIGDLAESLLKREAGVKDSSHLLPGHGGILDRFDSLFFVLPVSYLLLGWLVLPAPGAGR</sequence>
<keyword evidence="17" id="KW-1208">Phospholipid metabolism</keyword>
<feature type="transmembrane region" description="Helical" evidence="19">
    <location>
        <begin position="211"/>
        <end position="231"/>
    </location>
</feature>
<evidence type="ECO:0000313" key="21">
    <source>
        <dbReference type="Proteomes" id="UP000019151"/>
    </source>
</evidence>
<keyword evidence="13 19" id="KW-1133">Transmembrane helix</keyword>
<comment type="pathway">
    <text evidence="3 18">Phospholipid metabolism; CDP-diacylglycerol biosynthesis; CDP-diacylglycerol from sn-glycerol 3-phosphate: step 3/3.</text>
</comment>
<evidence type="ECO:0000256" key="4">
    <source>
        <dbReference type="ARBA" id="ARBA00005189"/>
    </source>
</evidence>
<evidence type="ECO:0000256" key="2">
    <source>
        <dbReference type="ARBA" id="ARBA00004651"/>
    </source>
</evidence>
<evidence type="ECO:0000256" key="5">
    <source>
        <dbReference type="ARBA" id="ARBA00010185"/>
    </source>
</evidence>
<dbReference type="FunCoup" id="W0RIL5">
    <property type="interactions" value="482"/>
</dbReference>
<evidence type="ECO:0000256" key="14">
    <source>
        <dbReference type="ARBA" id="ARBA00023098"/>
    </source>
</evidence>
<accession>W0RIL5</accession>
<name>W0RIL5_9BACT</name>
<organism evidence="20 21">
    <name type="scientific">Gemmatirosa kalamazoonensis</name>
    <dbReference type="NCBI Taxonomy" id="861299"/>
    <lineage>
        <taxon>Bacteria</taxon>
        <taxon>Pseudomonadati</taxon>
        <taxon>Gemmatimonadota</taxon>
        <taxon>Gemmatimonadia</taxon>
        <taxon>Gemmatimonadales</taxon>
        <taxon>Gemmatimonadaceae</taxon>
        <taxon>Gemmatirosa</taxon>
    </lineage>
</organism>
<dbReference type="PATRIC" id="fig|861299.3.peg.3458"/>
<feature type="transmembrane region" description="Helical" evidence="19">
    <location>
        <begin position="142"/>
        <end position="164"/>
    </location>
</feature>
<keyword evidence="21" id="KW-1185">Reference proteome</keyword>
<evidence type="ECO:0000256" key="17">
    <source>
        <dbReference type="ARBA" id="ARBA00023264"/>
    </source>
</evidence>
<proteinExistence type="inferred from homology"/>
<dbReference type="RefSeq" id="WP_025412406.1">
    <property type="nucleotide sequence ID" value="NZ_CP007128.1"/>
</dbReference>
<dbReference type="PANTHER" id="PTHR46382">
    <property type="entry name" value="PHOSPHATIDATE CYTIDYLYLTRANSFERASE"/>
    <property type="match status" value="1"/>
</dbReference>